<evidence type="ECO:0000256" key="2">
    <source>
        <dbReference type="ARBA" id="ARBA00023015"/>
    </source>
</evidence>
<keyword evidence="1" id="KW-0678">Repressor</keyword>
<dbReference type="RefSeq" id="WP_380124585.1">
    <property type="nucleotide sequence ID" value="NZ_JBHSIU010000066.1"/>
</dbReference>
<evidence type="ECO:0000313" key="7">
    <source>
        <dbReference type="Proteomes" id="UP001595912"/>
    </source>
</evidence>
<proteinExistence type="predicted"/>
<reference evidence="7" key="1">
    <citation type="journal article" date="2019" name="Int. J. Syst. Evol. Microbiol.">
        <title>The Global Catalogue of Microorganisms (GCM) 10K type strain sequencing project: providing services to taxonomists for standard genome sequencing and annotation.</title>
        <authorList>
            <consortium name="The Broad Institute Genomics Platform"/>
            <consortium name="The Broad Institute Genome Sequencing Center for Infectious Disease"/>
            <person name="Wu L."/>
            <person name="Ma J."/>
        </authorList>
    </citation>
    <scope>NUCLEOTIDE SEQUENCE [LARGE SCALE GENOMIC DNA]</scope>
    <source>
        <strain evidence="7">CGMCC 4.7152</strain>
    </source>
</reference>
<evidence type="ECO:0000313" key="6">
    <source>
        <dbReference type="EMBL" id="MFC5004569.1"/>
    </source>
</evidence>
<dbReference type="EMBL" id="JBHSIU010000066">
    <property type="protein sequence ID" value="MFC5004569.1"/>
    <property type="molecule type" value="Genomic_DNA"/>
</dbReference>
<evidence type="ECO:0000259" key="5">
    <source>
        <dbReference type="PROSITE" id="PS50937"/>
    </source>
</evidence>
<keyword evidence="3" id="KW-0238">DNA-binding</keyword>
<sequence length="246" mass="26875">MWRIGELARMAGVTERTLRHYDKIGLLTPTAVDRASGYRWYGVAALSRLERIRGLQRLGLPLRDIADLIEAPDAQVRQATRETVAGLRRDIAALAQLADRAEDYLATPMSILPQQATVGARHLRVRYLTVEHPSEIAAACAAHPTTLLTWLCARPAGGFTAAVGTGRTGERLTLPARTVVRAVVPRETGIVPAGHQLFDWLHRHRLAVAGPTVEDHLVDADGDRATVMEVPILRDVAFGEPGRDTP</sequence>
<dbReference type="Proteomes" id="UP001595912">
    <property type="component" value="Unassembled WGS sequence"/>
</dbReference>
<gene>
    <name evidence="6" type="ORF">ACFPIJ_42935</name>
</gene>
<dbReference type="PROSITE" id="PS00552">
    <property type="entry name" value="HTH_MERR_1"/>
    <property type="match status" value="1"/>
</dbReference>
<dbReference type="PROSITE" id="PS50937">
    <property type="entry name" value="HTH_MERR_2"/>
    <property type="match status" value="1"/>
</dbReference>
<keyword evidence="7" id="KW-1185">Reference proteome</keyword>
<evidence type="ECO:0000256" key="1">
    <source>
        <dbReference type="ARBA" id="ARBA00022491"/>
    </source>
</evidence>
<dbReference type="CDD" id="cd01107">
    <property type="entry name" value="HTH_BmrR"/>
    <property type="match status" value="1"/>
</dbReference>
<accession>A0ABV9WA61</accession>
<dbReference type="SUPFAM" id="SSF46955">
    <property type="entry name" value="Putative DNA-binding domain"/>
    <property type="match status" value="1"/>
</dbReference>
<comment type="caution">
    <text evidence="6">The sequence shown here is derived from an EMBL/GenBank/DDBJ whole genome shotgun (WGS) entry which is preliminary data.</text>
</comment>
<dbReference type="InterPro" id="IPR047057">
    <property type="entry name" value="MerR_fam"/>
</dbReference>
<dbReference type="PANTHER" id="PTHR30204">
    <property type="entry name" value="REDOX-CYCLING DRUG-SENSING TRANSCRIPTIONAL ACTIVATOR SOXR"/>
    <property type="match status" value="1"/>
</dbReference>
<dbReference type="InterPro" id="IPR000551">
    <property type="entry name" value="MerR-type_HTH_dom"/>
</dbReference>
<evidence type="ECO:0000256" key="3">
    <source>
        <dbReference type="ARBA" id="ARBA00023125"/>
    </source>
</evidence>
<keyword evidence="2" id="KW-0805">Transcription regulation</keyword>
<evidence type="ECO:0000256" key="4">
    <source>
        <dbReference type="ARBA" id="ARBA00023163"/>
    </source>
</evidence>
<keyword evidence="4" id="KW-0804">Transcription</keyword>
<dbReference type="SMART" id="SM00422">
    <property type="entry name" value="HTH_MERR"/>
    <property type="match status" value="1"/>
</dbReference>
<dbReference type="InterPro" id="IPR009061">
    <property type="entry name" value="DNA-bd_dom_put_sf"/>
</dbReference>
<dbReference type="Pfam" id="PF13411">
    <property type="entry name" value="MerR_1"/>
    <property type="match status" value="1"/>
</dbReference>
<name>A0ABV9WA61_9ACTN</name>
<dbReference type="Gene3D" id="1.10.1660.10">
    <property type="match status" value="1"/>
</dbReference>
<dbReference type="PANTHER" id="PTHR30204:SF69">
    <property type="entry name" value="MERR-FAMILY TRANSCRIPTIONAL REGULATOR"/>
    <property type="match status" value="1"/>
</dbReference>
<protein>
    <submittedName>
        <fullName evidence="6">Helix-turn-helix domain-containing protein</fullName>
    </submittedName>
</protein>
<organism evidence="6 7">
    <name type="scientific">Dactylosporangium cerinum</name>
    <dbReference type="NCBI Taxonomy" id="1434730"/>
    <lineage>
        <taxon>Bacteria</taxon>
        <taxon>Bacillati</taxon>
        <taxon>Actinomycetota</taxon>
        <taxon>Actinomycetes</taxon>
        <taxon>Micromonosporales</taxon>
        <taxon>Micromonosporaceae</taxon>
        <taxon>Dactylosporangium</taxon>
    </lineage>
</organism>
<dbReference type="PRINTS" id="PR00040">
    <property type="entry name" value="HTHMERR"/>
</dbReference>
<feature type="domain" description="HTH merR-type" evidence="5">
    <location>
        <begin position="1"/>
        <end position="71"/>
    </location>
</feature>